<keyword evidence="2" id="KW-1185">Reference proteome</keyword>
<reference evidence="1 2" key="1">
    <citation type="journal article" date="2018" name="Sci. Rep.">
        <title>Genomic signatures of local adaptation to the degree of environmental predictability in rotifers.</title>
        <authorList>
            <person name="Franch-Gras L."/>
            <person name="Hahn C."/>
            <person name="Garcia-Roger E.M."/>
            <person name="Carmona M.J."/>
            <person name="Serra M."/>
            <person name="Gomez A."/>
        </authorList>
    </citation>
    <scope>NUCLEOTIDE SEQUENCE [LARGE SCALE GENOMIC DNA]</scope>
    <source>
        <strain evidence="1">HYR1</strain>
    </source>
</reference>
<accession>A0A3M7QJM7</accession>
<gene>
    <name evidence="1" type="ORF">BpHYR1_009244</name>
</gene>
<protein>
    <submittedName>
        <fullName evidence="1">Uncharacterized protein</fullName>
    </submittedName>
</protein>
<name>A0A3M7QJM7_BRAPC</name>
<evidence type="ECO:0000313" key="2">
    <source>
        <dbReference type="Proteomes" id="UP000276133"/>
    </source>
</evidence>
<comment type="caution">
    <text evidence="1">The sequence shown here is derived from an EMBL/GenBank/DDBJ whole genome shotgun (WGS) entry which is preliminary data.</text>
</comment>
<dbReference type="AlphaFoldDB" id="A0A3M7QJM7"/>
<dbReference type="EMBL" id="REGN01005927">
    <property type="protein sequence ID" value="RNA11560.1"/>
    <property type="molecule type" value="Genomic_DNA"/>
</dbReference>
<sequence length="42" mass="4791">ENDGFNEENFLINDSRGQFENISAENLGIQINGDEMEMENVN</sequence>
<evidence type="ECO:0000313" key="1">
    <source>
        <dbReference type="EMBL" id="RNA11560.1"/>
    </source>
</evidence>
<dbReference type="Proteomes" id="UP000276133">
    <property type="component" value="Unassembled WGS sequence"/>
</dbReference>
<organism evidence="1 2">
    <name type="scientific">Brachionus plicatilis</name>
    <name type="common">Marine rotifer</name>
    <name type="synonym">Brachionus muelleri</name>
    <dbReference type="NCBI Taxonomy" id="10195"/>
    <lineage>
        <taxon>Eukaryota</taxon>
        <taxon>Metazoa</taxon>
        <taxon>Spiralia</taxon>
        <taxon>Gnathifera</taxon>
        <taxon>Rotifera</taxon>
        <taxon>Eurotatoria</taxon>
        <taxon>Monogononta</taxon>
        <taxon>Pseudotrocha</taxon>
        <taxon>Ploima</taxon>
        <taxon>Brachionidae</taxon>
        <taxon>Brachionus</taxon>
    </lineage>
</organism>
<proteinExistence type="predicted"/>
<feature type="non-terminal residue" evidence="1">
    <location>
        <position position="1"/>
    </location>
</feature>